<dbReference type="EMBL" id="BJYD01000004">
    <property type="protein sequence ID" value="GEN52317.1"/>
    <property type="molecule type" value="Genomic_DNA"/>
</dbReference>
<evidence type="ECO:0000313" key="1">
    <source>
        <dbReference type="EMBL" id="GEN52317.1"/>
    </source>
</evidence>
<keyword evidence="2" id="KW-1185">Reference proteome</keyword>
<evidence type="ECO:0000313" key="2">
    <source>
        <dbReference type="Proteomes" id="UP000321886"/>
    </source>
</evidence>
<dbReference type="AlphaFoldDB" id="A0A511WMN1"/>
<organism evidence="1 2">
    <name type="scientific">Halobacillus faecis</name>
    <dbReference type="NCBI Taxonomy" id="360184"/>
    <lineage>
        <taxon>Bacteria</taxon>
        <taxon>Bacillati</taxon>
        <taxon>Bacillota</taxon>
        <taxon>Bacilli</taxon>
        <taxon>Bacillales</taxon>
        <taxon>Bacillaceae</taxon>
        <taxon>Halobacillus</taxon>
    </lineage>
</organism>
<dbReference type="Proteomes" id="UP000321886">
    <property type="component" value="Unassembled WGS sequence"/>
</dbReference>
<gene>
    <name evidence="1" type="ORF">HFA01_05790</name>
</gene>
<proteinExistence type="predicted"/>
<accession>A0A511WMN1</accession>
<comment type="caution">
    <text evidence="1">The sequence shown here is derived from an EMBL/GenBank/DDBJ whole genome shotgun (WGS) entry which is preliminary data.</text>
</comment>
<protein>
    <submittedName>
        <fullName evidence="1">Uncharacterized protein</fullName>
    </submittedName>
</protein>
<sequence length="62" mass="7444">MSYLELQRYLSINDEQLEMVLPEKEGNVTKSNIPYIQFGYKYYFPVKAIDKWLTETEAETFK</sequence>
<reference evidence="1 2" key="1">
    <citation type="submission" date="2019-07" db="EMBL/GenBank/DDBJ databases">
        <title>Whole genome shotgun sequence of Halobacillus faecis NBRC 103569.</title>
        <authorList>
            <person name="Hosoyama A."/>
            <person name="Uohara A."/>
            <person name="Ohji S."/>
            <person name="Ichikawa N."/>
        </authorList>
    </citation>
    <scope>NUCLEOTIDE SEQUENCE [LARGE SCALE GENOMIC DNA]</scope>
    <source>
        <strain evidence="1 2">NBRC 103569</strain>
    </source>
</reference>
<name>A0A511WMN1_9BACI</name>